<keyword evidence="4" id="KW-0539">Nucleus</keyword>
<keyword evidence="3" id="KW-0677">Repeat</keyword>
<dbReference type="Proteomes" id="UP000789831">
    <property type="component" value="Unassembled WGS sequence"/>
</dbReference>
<evidence type="ECO:0000259" key="6">
    <source>
        <dbReference type="Pfam" id="PF12894"/>
    </source>
</evidence>
<name>A0A9N8Z3I4_9GLOM</name>
<dbReference type="PANTHER" id="PTHR22846">
    <property type="entry name" value="WD40 REPEAT PROTEIN"/>
    <property type="match status" value="1"/>
</dbReference>
<dbReference type="InterPro" id="IPR006594">
    <property type="entry name" value="LisH"/>
</dbReference>
<organism evidence="7 8">
    <name type="scientific">Ambispora gerdemannii</name>
    <dbReference type="NCBI Taxonomy" id="144530"/>
    <lineage>
        <taxon>Eukaryota</taxon>
        <taxon>Fungi</taxon>
        <taxon>Fungi incertae sedis</taxon>
        <taxon>Mucoromycota</taxon>
        <taxon>Glomeromycotina</taxon>
        <taxon>Glomeromycetes</taxon>
        <taxon>Archaeosporales</taxon>
        <taxon>Ambisporaceae</taxon>
        <taxon>Ambispora</taxon>
    </lineage>
</organism>
<proteinExistence type="predicted"/>
<feature type="repeat" description="WD" evidence="5">
    <location>
        <begin position="178"/>
        <end position="211"/>
    </location>
</feature>
<feature type="repeat" description="WD" evidence="5">
    <location>
        <begin position="367"/>
        <end position="408"/>
    </location>
</feature>
<dbReference type="Pfam" id="PF08513">
    <property type="entry name" value="LisH"/>
    <property type="match status" value="1"/>
</dbReference>
<evidence type="ECO:0000313" key="7">
    <source>
        <dbReference type="EMBL" id="CAG8466231.1"/>
    </source>
</evidence>
<evidence type="ECO:0000256" key="4">
    <source>
        <dbReference type="ARBA" id="ARBA00023242"/>
    </source>
</evidence>
<dbReference type="FunFam" id="1.20.960.30:FF:000001">
    <property type="entry name" value="F-box-like/WD repeat-containing protein TBL1XR1"/>
    <property type="match status" value="1"/>
</dbReference>
<dbReference type="PROSITE" id="PS50896">
    <property type="entry name" value="LISH"/>
    <property type="match status" value="1"/>
</dbReference>
<dbReference type="Pfam" id="PF00400">
    <property type="entry name" value="WD40"/>
    <property type="match status" value="1"/>
</dbReference>
<comment type="caution">
    <text evidence="7">The sequence shown here is derived from an EMBL/GenBank/DDBJ whole genome shotgun (WGS) entry which is preliminary data.</text>
</comment>
<dbReference type="SUPFAM" id="SSF50978">
    <property type="entry name" value="WD40 repeat-like"/>
    <property type="match status" value="1"/>
</dbReference>
<feature type="domain" description="Anaphase-promoting complex subunit 4-like WD40" evidence="6">
    <location>
        <begin position="461"/>
        <end position="502"/>
    </location>
</feature>
<gene>
    <name evidence="7" type="ORF">AGERDE_LOCUS2506</name>
</gene>
<protein>
    <submittedName>
        <fullName evidence="7">10557_t:CDS:1</fullName>
    </submittedName>
</protein>
<dbReference type="PROSITE" id="PS50082">
    <property type="entry name" value="WD_REPEATS_2"/>
    <property type="match status" value="3"/>
</dbReference>
<keyword evidence="8" id="KW-1185">Reference proteome</keyword>
<evidence type="ECO:0000313" key="8">
    <source>
        <dbReference type="Proteomes" id="UP000789831"/>
    </source>
</evidence>
<dbReference type="SMART" id="SM00667">
    <property type="entry name" value="LisH"/>
    <property type="match status" value="1"/>
</dbReference>
<accession>A0A9N8Z3I4</accession>
<evidence type="ECO:0000256" key="2">
    <source>
        <dbReference type="ARBA" id="ARBA00022574"/>
    </source>
</evidence>
<dbReference type="PANTHER" id="PTHR22846:SF2">
    <property type="entry name" value="F-BOX-LIKE_WD REPEAT-CONTAINING PROTEIN EBI"/>
    <property type="match status" value="1"/>
</dbReference>
<dbReference type="OrthoDB" id="1367865at2759"/>
<dbReference type="InterPro" id="IPR024977">
    <property type="entry name" value="Apc4-like_WD40_dom"/>
</dbReference>
<dbReference type="Pfam" id="PF12894">
    <property type="entry name" value="ANAPC4_WD40"/>
    <property type="match status" value="2"/>
</dbReference>
<dbReference type="InterPro" id="IPR001680">
    <property type="entry name" value="WD40_rpt"/>
</dbReference>
<dbReference type="InterPro" id="IPR020472">
    <property type="entry name" value="WD40_PAC1"/>
</dbReference>
<dbReference type="InterPro" id="IPR045183">
    <property type="entry name" value="Ebi-like"/>
</dbReference>
<reference evidence="7" key="1">
    <citation type="submission" date="2021-06" db="EMBL/GenBank/DDBJ databases">
        <authorList>
            <person name="Kallberg Y."/>
            <person name="Tangrot J."/>
            <person name="Rosling A."/>
        </authorList>
    </citation>
    <scope>NUCLEOTIDE SEQUENCE</scope>
    <source>
        <strain evidence="7">MT106</strain>
    </source>
</reference>
<evidence type="ECO:0000256" key="5">
    <source>
        <dbReference type="PROSITE-ProRule" id="PRU00221"/>
    </source>
</evidence>
<keyword evidence="2 5" id="KW-0853">WD repeat</keyword>
<feature type="domain" description="Anaphase-promoting complex subunit 4-like WD40" evidence="6">
    <location>
        <begin position="190"/>
        <end position="291"/>
    </location>
</feature>
<dbReference type="InterPro" id="IPR015943">
    <property type="entry name" value="WD40/YVTN_repeat-like_dom_sf"/>
</dbReference>
<dbReference type="GO" id="GO:0034967">
    <property type="term" value="C:Set3 complex"/>
    <property type="evidence" value="ECO:0007669"/>
    <property type="project" value="TreeGrafter"/>
</dbReference>
<dbReference type="Gene3D" id="1.20.960.30">
    <property type="match status" value="1"/>
</dbReference>
<dbReference type="AlphaFoldDB" id="A0A9N8Z3I4"/>
<evidence type="ECO:0000256" key="1">
    <source>
        <dbReference type="ARBA" id="ARBA00004123"/>
    </source>
</evidence>
<dbReference type="GO" id="GO:0006357">
    <property type="term" value="P:regulation of transcription by RNA polymerase II"/>
    <property type="evidence" value="ECO:0007669"/>
    <property type="project" value="TreeGrafter"/>
</dbReference>
<evidence type="ECO:0000256" key="3">
    <source>
        <dbReference type="ARBA" id="ARBA00022737"/>
    </source>
</evidence>
<dbReference type="SMART" id="SM00320">
    <property type="entry name" value="WD40"/>
    <property type="match status" value="7"/>
</dbReference>
<comment type="subcellular location">
    <subcellularLocation>
        <location evidence="1">Nucleus</location>
    </subcellularLocation>
</comment>
<dbReference type="GO" id="GO:0003714">
    <property type="term" value="F:transcription corepressor activity"/>
    <property type="evidence" value="ECO:0007669"/>
    <property type="project" value="InterPro"/>
</dbReference>
<feature type="repeat" description="WD" evidence="5">
    <location>
        <begin position="237"/>
        <end position="268"/>
    </location>
</feature>
<dbReference type="Gene3D" id="2.130.10.10">
    <property type="entry name" value="YVTN repeat-like/Quinoprotein amine dehydrogenase"/>
    <property type="match status" value="1"/>
</dbReference>
<dbReference type="InterPro" id="IPR036322">
    <property type="entry name" value="WD40_repeat_dom_sf"/>
</dbReference>
<sequence>MGITNTQINYLIYRYLQESGFSHSTFVFKSESHLPLSEFRTENVEPGHLISLIQKGLIYLEVEKHLSSDGSKKECTAPFSLIEPHVCNYTSRKHQRDEGENSIARKDRRIYHRDQKQRESRTREILSQHDQQMLSNSMEDIEIDREPLAEIPATITRGNGSMSLDSIENTTENDKITLTGHKGEVFVCLWNHETDILASGGKDGTVLLWTIPPQKNPEIGSPISCPFDTEIPQNGNQQSDDHQVTNMDWNVDGTLLAAGYHNGTIRIWTTKGELKYESKPHTAVVFGLRWNKSQSDIKKQNLLSGSIDGTVGLWNPATNASQQFTLHSDVVNDVEWKDSTTFTTCSKDKKIYLCTTESNRNPVVKTFVGHQEEINVIRWDPVTNYLASGSDDRTAKIWSVKSPTPLHTLEHEAKVFTVKWCPASVGSKQPRILATASFAESGATARLWDAKTGTCLHALGFDCTIFSMTFTPDGKYLVVSCIDSTVTILSVKDGTVVKTVRNAGGVYEVSCKMYDTRYRFAASLSNGTVVLFEINKS</sequence>
<dbReference type="PROSITE" id="PS50294">
    <property type="entry name" value="WD_REPEATS_REGION"/>
    <property type="match status" value="2"/>
</dbReference>
<dbReference type="EMBL" id="CAJVPL010000212">
    <property type="protein sequence ID" value="CAG8466231.1"/>
    <property type="molecule type" value="Genomic_DNA"/>
</dbReference>
<dbReference type="CDD" id="cd00200">
    <property type="entry name" value="WD40"/>
    <property type="match status" value="1"/>
</dbReference>
<dbReference type="PRINTS" id="PR00320">
    <property type="entry name" value="GPROTEINBRPT"/>
</dbReference>